<dbReference type="Proteomes" id="UP000190951">
    <property type="component" value="Chromosome"/>
</dbReference>
<proteinExistence type="predicted"/>
<gene>
    <name evidence="1" type="ORF">CROST_022240</name>
</gene>
<dbReference type="KEGG" id="crw:CROST_022240"/>
<organism evidence="1 2">
    <name type="scientific">Clostridium felsineum</name>
    <dbReference type="NCBI Taxonomy" id="36839"/>
    <lineage>
        <taxon>Bacteria</taxon>
        <taxon>Bacillati</taxon>
        <taxon>Bacillota</taxon>
        <taxon>Clostridia</taxon>
        <taxon>Eubacteriales</taxon>
        <taxon>Clostridiaceae</taxon>
        <taxon>Clostridium</taxon>
    </lineage>
</organism>
<reference evidence="1 2" key="1">
    <citation type="submission" date="2022-04" db="EMBL/GenBank/DDBJ databases">
        <title>Genome sequence of C. roseum typestrain.</title>
        <authorList>
            <person name="Poehlein A."/>
            <person name="Schoch T."/>
            <person name="Duerre P."/>
            <person name="Daniel R."/>
        </authorList>
    </citation>
    <scope>NUCLEOTIDE SEQUENCE [LARGE SCALE GENOMIC DNA]</scope>
    <source>
        <strain evidence="1 2">DSM 7320</strain>
    </source>
</reference>
<dbReference type="EMBL" id="CP096983">
    <property type="protein sequence ID" value="URZ11507.1"/>
    <property type="molecule type" value="Genomic_DNA"/>
</dbReference>
<protein>
    <submittedName>
        <fullName evidence="1">Uncharacterized protein</fullName>
    </submittedName>
</protein>
<dbReference type="STRING" id="84029.CROST_35700"/>
<sequence length="37" mass="3987">MDEYIGYINGTSNNIVGVHMAGEEGSELINFKGGEKI</sequence>
<keyword evidence="2" id="KW-1185">Reference proteome</keyword>
<evidence type="ECO:0000313" key="2">
    <source>
        <dbReference type="Proteomes" id="UP000190951"/>
    </source>
</evidence>
<accession>A0A1S8KZS5</accession>
<name>A0A1S8KZS5_9CLOT</name>
<evidence type="ECO:0000313" key="1">
    <source>
        <dbReference type="EMBL" id="URZ11507.1"/>
    </source>
</evidence>
<dbReference type="AlphaFoldDB" id="A0A1S8KZS5"/>